<comment type="subcellular location">
    <subcellularLocation>
        <location evidence="1">Cell envelope</location>
    </subcellularLocation>
</comment>
<evidence type="ECO:0000259" key="4">
    <source>
        <dbReference type="Pfam" id="PF25876"/>
    </source>
</evidence>
<evidence type="ECO:0000313" key="9">
    <source>
        <dbReference type="Proteomes" id="UP000297647"/>
    </source>
</evidence>
<evidence type="ECO:0000313" key="8">
    <source>
        <dbReference type="EMBL" id="TFV96040.1"/>
    </source>
</evidence>
<dbReference type="Gene3D" id="2.40.50.100">
    <property type="match status" value="1"/>
</dbReference>
<proteinExistence type="inferred from homology"/>
<dbReference type="InterPro" id="IPR058625">
    <property type="entry name" value="MdtA-like_BSH"/>
</dbReference>
<dbReference type="GO" id="GO:0005886">
    <property type="term" value="C:plasma membrane"/>
    <property type="evidence" value="ECO:0007669"/>
    <property type="project" value="TreeGrafter"/>
</dbReference>
<dbReference type="Gene3D" id="2.40.420.20">
    <property type="match status" value="1"/>
</dbReference>
<dbReference type="PROSITE" id="PS51257">
    <property type="entry name" value="PROKAR_LIPOPROTEIN"/>
    <property type="match status" value="1"/>
</dbReference>
<organism evidence="8 9">
    <name type="scientific">Algoriphagus kandeliae</name>
    <dbReference type="NCBI Taxonomy" id="2562278"/>
    <lineage>
        <taxon>Bacteria</taxon>
        <taxon>Pseudomonadati</taxon>
        <taxon>Bacteroidota</taxon>
        <taxon>Cytophagia</taxon>
        <taxon>Cytophagales</taxon>
        <taxon>Cyclobacteriaceae</taxon>
        <taxon>Algoriphagus</taxon>
    </lineage>
</organism>
<dbReference type="Gene3D" id="2.40.30.170">
    <property type="match status" value="1"/>
</dbReference>
<feature type="domain" description="Multidrug resistance protein MdtA-like beta-barrel" evidence="6">
    <location>
        <begin position="205"/>
        <end position="288"/>
    </location>
</feature>
<dbReference type="GO" id="GO:0030313">
    <property type="term" value="C:cell envelope"/>
    <property type="evidence" value="ECO:0007669"/>
    <property type="project" value="UniProtKB-SubCell"/>
</dbReference>
<dbReference type="InterPro" id="IPR006143">
    <property type="entry name" value="RND_pump_MFP"/>
</dbReference>
<gene>
    <name evidence="8" type="ORF">E4S40_07380</name>
</gene>
<keyword evidence="9" id="KW-1185">Reference proteome</keyword>
<dbReference type="Pfam" id="PF25917">
    <property type="entry name" value="BSH_RND"/>
    <property type="match status" value="1"/>
</dbReference>
<dbReference type="GO" id="GO:0022857">
    <property type="term" value="F:transmembrane transporter activity"/>
    <property type="evidence" value="ECO:0007669"/>
    <property type="project" value="InterPro"/>
</dbReference>
<dbReference type="InterPro" id="IPR058624">
    <property type="entry name" value="MdtA-like_HH"/>
</dbReference>
<dbReference type="InterPro" id="IPR058627">
    <property type="entry name" value="MdtA-like_C"/>
</dbReference>
<keyword evidence="3" id="KW-0175">Coiled coil</keyword>
<feature type="domain" description="Multidrug resistance protein MdtA-like C-terminal permuted SH3" evidence="7">
    <location>
        <begin position="299"/>
        <end position="356"/>
    </location>
</feature>
<comment type="similarity">
    <text evidence="2">Belongs to the membrane fusion protein (MFP) (TC 8.A.1) family.</text>
</comment>
<dbReference type="Pfam" id="PF25967">
    <property type="entry name" value="RND-MFP_C"/>
    <property type="match status" value="1"/>
</dbReference>
<dbReference type="SUPFAM" id="SSF111369">
    <property type="entry name" value="HlyD-like secretion proteins"/>
    <property type="match status" value="1"/>
</dbReference>
<comment type="caution">
    <text evidence="8">The sequence shown here is derived from an EMBL/GenBank/DDBJ whole genome shotgun (WGS) entry which is preliminary data.</text>
</comment>
<dbReference type="GO" id="GO:0046677">
    <property type="term" value="P:response to antibiotic"/>
    <property type="evidence" value="ECO:0007669"/>
    <property type="project" value="TreeGrafter"/>
</dbReference>
<dbReference type="Pfam" id="PF25876">
    <property type="entry name" value="HH_MFP_RND"/>
    <property type="match status" value="1"/>
</dbReference>
<dbReference type="AlphaFoldDB" id="A0A4Y9QV61"/>
<dbReference type="Proteomes" id="UP000297647">
    <property type="component" value="Unassembled WGS sequence"/>
</dbReference>
<evidence type="ECO:0000256" key="2">
    <source>
        <dbReference type="ARBA" id="ARBA00009477"/>
    </source>
</evidence>
<sequence>MKRVLWLFVGVFLIFSCGEKSESLTALPAPKIKVVKVKAQNVQLEKDFVAQVYGKVDIPIRARTEGYLEGVHFQEGKLVKKGELLYTVDQDPFREAVNAATSQLAEAKVALTQAENDLARYEPLAEINAISQKDLDAAIAKKDAAEAAVNAAQASLNFQQIQLGYTQIKSPIDGLIGKTNAKVGEFVGRNPNPVILNTVSLIDSVRVEFFLSENDYLSLFREYQEHPEQAKAQLPLQLVLSDGSIFDQVGYVDFIDRQIDASTGTILIQATFPNPDRLIRPGQFARVRAIIQEVENGSIVPQRTVSEFQGRFFVFKVDSNNVISRDEVEILGKYKDYFLIKSGVSDGDRVVLEGLQMVRNGMTIEPEGVEFQSQFNQ</sequence>
<evidence type="ECO:0000256" key="3">
    <source>
        <dbReference type="SAM" id="Coils"/>
    </source>
</evidence>
<dbReference type="InterPro" id="IPR058626">
    <property type="entry name" value="MdtA-like_b-barrel"/>
</dbReference>
<dbReference type="OrthoDB" id="9801814at2"/>
<evidence type="ECO:0000259" key="7">
    <source>
        <dbReference type="Pfam" id="PF25967"/>
    </source>
</evidence>
<dbReference type="Gene3D" id="1.10.287.470">
    <property type="entry name" value="Helix hairpin bin"/>
    <property type="match status" value="1"/>
</dbReference>
<feature type="domain" description="Multidrug resistance protein MdtA-like alpha-helical hairpin" evidence="4">
    <location>
        <begin position="98"/>
        <end position="166"/>
    </location>
</feature>
<dbReference type="PANTHER" id="PTHR30158">
    <property type="entry name" value="ACRA/E-RELATED COMPONENT OF DRUG EFFLUX TRANSPORTER"/>
    <property type="match status" value="1"/>
</dbReference>
<feature type="domain" description="Multidrug resistance protein MdtA-like barrel-sandwich hybrid" evidence="5">
    <location>
        <begin position="59"/>
        <end position="189"/>
    </location>
</feature>
<dbReference type="EMBL" id="SPSB01000002">
    <property type="protein sequence ID" value="TFV96040.1"/>
    <property type="molecule type" value="Genomic_DNA"/>
</dbReference>
<evidence type="ECO:0000259" key="6">
    <source>
        <dbReference type="Pfam" id="PF25944"/>
    </source>
</evidence>
<dbReference type="RefSeq" id="WP_135072697.1">
    <property type="nucleotide sequence ID" value="NZ_SPSB01000002.1"/>
</dbReference>
<name>A0A4Y9QV61_9BACT</name>
<evidence type="ECO:0000259" key="5">
    <source>
        <dbReference type="Pfam" id="PF25917"/>
    </source>
</evidence>
<feature type="coiled-coil region" evidence="3">
    <location>
        <begin position="97"/>
        <end position="155"/>
    </location>
</feature>
<accession>A0A4Y9QV61</accession>
<evidence type="ECO:0000256" key="1">
    <source>
        <dbReference type="ARBA" id="ARBA00004196"/>
    </source>
</evidence>
<protein>
    <submittedName>
        <fullName evidence="8">Efflux RND transporter periplasmic adaptor subunit</fullName>
    </submittedName>
</protein>
<dbReference type="NCBIfam" id="TIGR01730">
    <property type="entry name" value="RND_mfp"/>
    <property type="match status" value="1"/>
</dbReference>
<dbReference type="Pfam" id="PF25944">
    <property type="entry name" value="Beta-barrel_RND"/>
    <property type="match status" value="1"/>
</dbReference>
<reference evidence="8 9" key="1">
    <citation type="submission" date="2019-03" db="EMBL/GenBank/DDBJ databases">
        <title>Algoriphagus sp. nov, a new strain isolated from root system soil of mangrove plant Kandelia.</title>
        <authorList>
            <person name="Yin Q."/>
            <person name="Wang K."/>
            <person name="Song Z."/>
        </authorList>
    </citation>
    <scope>NUCLEOTIDE SEQUENCE [LARGE SCALE GENOMIC DNA]</scope>
    <source>
        <strain evidence="8 9">XY-J91</strain>
    </source>
</reference>